<reference evidence="1 2" key="1">
    <citation type="submission" date="2018-10" db="EMBL/GenBank/DDBJ databases">
        <title>Marmoricola sp. 4Q3S-7 whole genome shotgun sequence.</title>
        <authorList>
            <person name="Li F."/>
        </authorList>
    </citation>
    <scope>NUCLEOTIDE SEQUENCE [LARGE SCALE GENOMIC DNA]</scope>
    <source>
        <strain evidence="1 2">4Q3S-7</strain>
    </source>
</reference>
<dbReference type="RefSeq" id="WP_121804490.1">
    <property type="nucleotide sequence ID" value="NZ_RDBE01000001.1"/>
</dbReference>
<proteinExistence type="predicted"/>
<name>A0A3L8P829_9ACTN</name>
<sequence>MSVFLAWSPELDRADRNGPWHEIWEVSSSVWFIDSDDTLSAVYHQLKWSFPETPSPPAIMVAPVAGIPKLRGLPAGTSTWLRERGRATSAPSA</sequence>
<accession>A0A3L8P829</accession>
<comment type="caution">
    <text evidence="1">The sequence shown here is derived from an EMBL/GenBank/DDBJ whole genome shotgun (WGS) entry which is preliminary data.</text>
</comment>
<evidence type="ECO:0000313" key="2">
    <source>
        <dbReference type="Proteomes" id="UP000281708"/>
    </source>
</evidence>
<protein>
    <submittedName>
        <fullName evidence="1">Uncharacterized protein</fullName>
    </submittedName>
</protein>
<dbReference type="Proteomes" id="UP000281708">
    <property type="component" value="Unassembled WGS sequence"/>
</dbReference>
<gene>
    <name evidence="1" type="ORF">D9V37_02305</name>
</gene>
<evidence type="ECO:0000313" key="1">
    <source>
        <dbReference type="EMBL" id="RLV50809.1"/>
    </source>
</evidence>
<dbReference type="EMBL" id="RDBE01000001">
    <property type="protein sequence ID" value="RLV50809.1"/>
    <property type="molecule type" value="Genomic_DNA"/>
</dbReference>
<organism evidence="1 2">
    <name type="scientific">Nocardioides mangrovicus</name>
    <dbReference type="NCBI Taxonomy" id="2478913"/>
    <lineage>
        <taxon>Bacteria</taxon>
        <taxon>Bacillati</taxon>
        <taxon>Actinomycetota</taxon>
        <taxon>Actinomycetes</taxon>
        <taxon>Propionibacteriales</taxon>
        <taxon>Nocardioidaceae</taxon>
        <taxon>Nocardioides</taxon>
    </lineage>
</organism>
<dbReference type="AlphaFoldDB" id="A0A3L8P829"/>
<keyword evidence="2" id="KW-1185">Reference proteome</keyword>
<dbReference type="OrthoDB" id="5975956at2"/>